<reference evidence="3 4" key="1">
    <citation type="journal article" date="1995" name="DNA Res.">
        <title>Sequence analysis of the genome of the unicellular cyanobacterium Synechocystis sp. strain PCC6803. I. Sequence features in the 1 Mb region from map positions 64% to 92% of the genome.</title>
        <authorList>
            <person name="Kaneko T."/>
            <person name="Tanaka A."/>
            <person name="Sato S."/>
            <person name="Kotani H."/>
            <person name="Sazuka T."/>
            <person name="Miyajima N."/>
            <person name="Sugiura M."/>
            <person name="Tabata S."/>
        </authorList>
    </citation>
    <scope>NUCLEOTIDE SEQUENCE [LARGE SCALE GENOMIC DNA]</scope>
    <source>
        <strain evidence="4">ATCC 27184 / PCC 6803 / Kazusa</strain>
    </source>
</reference>
<accession>P74716</accession>
<dbReference type="PaxDb" id="1148-1653925"/>
<keyword evidence="4" id="KW-1185">Reference proteome</keyword>
<proteinExistence type="predicted"/>
<protein>
    <submittedName>
        <fullName evidence="3">Slr1187 protein</fullName>
    </submittedName>
</protein>
<keyword evidence="2" id="KW-1133">Transmembrane helix</keyword>
<dbReference type="KEGG" id="syn:slr1187"/>
<dbReference type="InParanoid" id="P74716"/>
<dbReference type="Proteomes" id="UP000001425">
    <property type="component" value="Chromosome"/>
</dbReference>
<feature type="region of interest" description="Disordered" evidence="1">
    <location>
        <begin position="228"/>
        <end position="346"/>
    </location>
</feature>
<dbReference type="eggNOG" id="ENOG5030VWP">
    <property type="taxonomic scope" value="Bacteria"/>
</dbReference>
<keyword evidence="2" id="KW-0812">Transmembrane</keyword>
<keyword evidence="2" id="KW-0472">Membrane</keyword>
<feature type="compositionally biased region" description="Polar residues" evidence="1">
    <location>
        <begin position="328"/>
        <end position="346"/>
    </location>
</feature>
<dbReference type="AlphaFoldDB" id="P74716"/>
<feature type="compositionally biased region" description="Pro residues" evidence="1">
    <location>
        <begin position="232"/>
        <end position="244"/>
    </location>
</feature>
<feature type="compositionally biased region" description="Low complexity" evidence="1">
    <location>
        <begin position="268"/>
        <end position="279"/>
    </location>
</feature>
<evidence type="ECO:0000313" key="4">
    <source>
        <dbReference type="Proteomes" id="UP000001425"/>
    </source>
</evidence>
<evidence type="ECO:0000313" key="3">
    <source>
        <dbReference type="EMBL" id="BAA18835.1"/>
    </source>
</evidence>
<feature type="transmembrane region" description="Helical" evidence="2">
    <location>
        <begin position="87"/>
        <end position="107"/>
    </location>
</feature>
<name>P74716_SYNY3</name>
<organism evidence="3 4">
    <name type="scientific">Synechocystis sp. (strain ATCC 27184 / PCC 6803 / Kazusa)</name>
    <dbReference type="NCBI Taxonomy" id="1111708"/>
    <lineage>
        <taxon>Bacteria</taxon>
        <taxon>Bacillati</taxon>
        <taxon>Cyanobacteriota</taxon>
        <taxon>Cyanophyceae</taxon>
        <taxon>Synechococcales</taxon>
        <taxon>Merismopediaceae</taxon>
        <taxon>Synechocystis</taxon>
    </lineage>
</organism>
<feature type="compositionally biased region" description="Polar residues" evidence="1">
    <location>
        <begin position="305"/>
        <end position="321"/>
    </location>
</feature>
<gene>
    <name evidence="3" type="ordered locus">slr1187</name>
</gene>
<dbReference type="EMBL" id="BA000022">
    <property type="protein sequence ID" value="BAA18835.1"/>
    <property type="molecule type" value="Genomic_DNA"/>
</dbReference>
<feature type="compositionally biased region" description="Low complexity" evidence="1">
    <location>
        <begin position="290"/>
        <end position="304"/>
    </location>
</feature>
<dbReference type="EnsemblBacteria" id="BAA18835">
    <property type="protein sequence ID" value="BAA18835"/>
    <property type="gene ID" value="BAA18835"/>
</dbReference>
<evidence type="ECO:0000256" key="1">
    <source>
        <dbReference type="SAM" id="MobiDB-lite"/>
    </source>
</evidence>
<dbReference type="PIR" id="S76923">
    <property type="entry name" value="S76923"/>
</dbReference>
<dbReference type="STRING" id="1148.gene:10500607"/>
<reference evidence="3 4" key="2">
    <citation type="journal article" date="1996" name="DNA Res.">
        <title>Sequence analysis of the genome of the unicellular cyanobacterium Synechocystis sp. strain PCC6803. II. Sequence determination of the entire genome and assignment of potential protein-coding regions.</title>
        <authorList>
            <person name="Kaneko T."/>
            <person name="Sato S."/>
            <person name="Kotani H."/>
            <person name="Tanaka A."/>
            <person name="Asamizu E."/>
            <person name="Nakamura Y."/>
            <person name="Miyajima N."/>
            <person name="Hirosawa M."/>
            <person name="Sugiura M."/>
            <person name="Sasamoto S."/>
            <person name="Kimura T."/>
            <person name="Hosouchi T."/>
            <person name="Matsuno A."/>
            <person name="Muraki A."/>
            <person name="Nakazaki N."/>
            <person name="Naruo K."/>
            <person name="Okumura S."/>
            <person name="Shimpo S."/>
            <person name="Takeuchi C."/>
            <person name="Wada T."/>
            <person name="Watanabe A."/>
            <person name="Yamada M."/>
            <person name="Yasuda M."/>
            <person name="Tabata S."/>
        </authorList>
    </citation>
    <scope>NUCLEOTIDE SEQUENCE [LARGE SCALE GENOMIC DNA]</scope>
    <source>
        <strain evidence="4">ATCC 27184 / PCC 6803 / Kazusa</strain>
    </source>
</reference>
<sequence>MTDYSALDKSSFAASESDYIQAELMAEEETGPRVSYDPGESSLAALEPPLEATGSFEFNFIDRPVPQEEVQGTHPAEEVLTRLFTPWSLAGLLMLVVANGLLTIYGLTARSPGPTMAIAHFDGLPPIPPGLPPVADAGPGLNLQKLSEMAVVRDPQPTAPSAPQAIASQNVPSNPPAAMVPQAQPVPMAGYSPYLNAPGYTAAVPGAITPPQSVPSGQPLPTIAIQPIRQAPTPPLPPPPPPPINTGIGNGIVSPPPVARADYGNQVSAAPSSSSAGGATVESQMYQQLPSGSAPSAVASSQSPNQKNFHQVTRTYNQGGSASERETNPATQQLVQELESLNQAPY</sequence>
<evidence type="ECO:0000256" key="2">
    <source>
        <dbReference type="SAM" id="Phobius"/>
    </source>
</evidence>